<dbReference type="PANTHER" id="PTHR22617">
    <property type="entry name" value="CHEMOTAXIS SENSOR HISTIDINE KINASE-RELATED"/>
    <property type="match status" value="1"/>
</dbReference>
<reference evidence="2 3" key="1">
    <citation type="submission" date="2021-08" db="EMBL/GenBank/DDBJ databases">
        <title>Comparative Genomics Analysis of the Genus Qipengyuania Reveals Extensive Genetic Diversity and Metabolic Versatility, Including the Description of Fifteen Novel Species.</title>
        <authorList>
            <person name="Liu Y."/>
        </authorList>
    </citation>
    <scope>NUCLEOTIDE SEQUENCE [LARGE SCALE GENOMIC DNA]</scope>
    <source>
        <strain evidence="2 3">GH25</strain>
    </source>
</reference>
<feature type="domain" description="CheW-like" evidence="1">
    <location>
        <begin position="2"/>
        <end position="141"/>
    </location>
</feature>
<proteinExistence type="predicted"/>
<keyword evidence="3" id="KW-1185">Reference proteome</keyword>
<accession>A0ABS7JF75</accession>
<dbReference type="InterPro" id="IPR036061">
    <property type="entry name" value="CheW-like_dom_sf"/>
</dbReference>
<dbReference type="RefSeq" id="WP_221597978.1">
    <property type="nucleotide sequence ID" value="NZ_JAIGNQ010000002.1"/>
</dbReference>
<name>A0ABS7JF75_9SPHN</name>
<dbReference type="EMBL" id="JAIGNQ010000002">
    <property type="protein sequence ID" value="MBX7488671.1"/>
    <property type="molecule type" value="Genomic_DNA"/>
</dbReference>
<dbReference type="InterPro" id="IPR039315">
    <property type="entry name" value="CheW"/>
</dbReference>
<dbReference type="PROSITE" id="PS50851">
    <property type="entry name" value="CHEW"/>
    <property type="match status" value="1"/>
</dbReference>
<evidence type="ECO:0000259" key="1">
    <source>
        <dbReference type="PROSITE" id="PS50851"/>
    </source>
</evidence>
<dbReference type="InterPro" id="IPR002545">
    <property type="entry name" value="CheW-lke_dom"/>
</dbReference>
<dbReference type="Proteomes" id="UP000776651">
    <property type="component" value="Unassembled WGS sequence"/>
</dbReference>
<dbReference type="Pfam" id="PF01584">
    <property type="entry name" value="CheW"/>
    <property type="match status" value="1"/>
</dbReference>
<protein>
    <submittedName>
        <fullName evidence="2">Chemotaxis protein CheW</fullName>
    </submittedName>
</protein>
<dbReference type="Gene3D" id="2.30.30.40">
    <property type="entry name" value="SH3 Domains"/>
    <property type="match status" value="1"/>
</dbReference>
<dbReference type="PANTHER" id="PTHR22617:SF23">
    <property type="entry name" value="CHEMOTAXIS PROTEIN CHEW"/>
    <property type="match status" value="1"/>
</dbReference>
<dbReference type="SUPFAM" id="SSF50341">
    <property type="entry name" value="CheW-like"/>
    <property type="match status" value="1"/>
</dbReference>
<evidence type="ECO:0000313" key="2">
    <source>
        <dbReference type="EMBL" id="MBX7488671.1"/>
    </source>
</evidence>
<dbReference type="Gene3D" id="2.40.50.180">
    <property type="entry name" value="CheA-289, Domain 4"/>
    <property type="match status" value="1"/>
</dbReference>
<gene>
    <name evidence="2" type="ORF">K3177_09100</name>
</gene>
<evidence type="ECO:0000313" key="3">
    <source>
        <dbReference type="Proteomes" id="UP000776651"/>
    </source>
</evidence>
<organism evidence="2 3">
    <name type="scientific">Qipengyuania pacifica</name>
    <dbReference type="NCBI Taxonomy" id="2860199"/>
    <lineage>
        <taxon>Bacteria</taxon>
        <taxon>Pseudomonadati</taxon>
        <taxon>Pseudomonadota</taxon>
        <taxon>Alphaproteobacteria</taxon>
        <taxon>Sphingomonadales</taxon>
        <taxon>Erythrobacteraceae</taxon>
        <taxon>Qipengyuania</taxon>
    </lineage>
</organism>
<sequence length="144" mass="14978">MSELLLMCIIGGHRAAIPAIRVQSVIEIEEITPIPGVPSFILGLTALRSQALTVIDCSAALGFESCGDITERRAAVVDVEGHLYALLVDEAYDVGEARSEPVNVPGGFGPGWQAAARGMVETDGGPAVLIDVEVLVKGRVAQAA</sequence>
<comment type="caution">
    <text evidence="2">The sequence shown here is derived from an EMBL/GenBank/DDBJ whole genome shotgun (WGS) entry which is preliminary data.</text>
</comment>
<dbReference type="SMART" id="SM00260">
    <property type="entry name" value="CheW"/>
    <property type="match status" value="1"/>
</dbReference>